<comment type="subcellular location">
    <subcellularLocation>
        <location evidence="12">Cytoplasm</location>
    </subcellularLocation>
</comment>
<organism evidence="15 16">
    <name type="scientific">Endomicrobium proavitum</name>
    <dbReference type="NCBI Taxonomy" id="1408281"/>
    <lineage>
        <taxon>Bacteria</taxon>
        <taxon>Pseudomonadati</taxon>
        <taxon>Elusimicrobiota</taxon>
        <taxon>Endomicrobiia</taxon>
        <taxon>Endomicrobiales</taxon>
        <taxon>Endomicrobiaceae</taxon>
        <taxon>Endomicrobium</taxon>
    </lineage>
</organism>
<accession>A0A0G3WJT3</accession>
<dbReference type="InterPro" id="IPR005288">
    <property type="entry name" value="NadB"/>
</dbReference>
<dbReference type="PANTHER" id="PTHR42716:SF2">
    <property type="entry name" value="L-ASPARTATE OXIDASE, CHLOROPLASTIC"/>
    <property type="match status" value="1"/>
</dbReference>
<sequence>MIRSDYLIIGSGIAGLSLALKASQKGSVALITKRKLYDSATGKAQGGVACVTSKSDSFENHIKDTIVAGAGLCNVKAVTNMVTEGPARIKELIKLGVKFSKKDYSDSEFELGLEGGHSKRRILHAGDMTGNEIEKVLIENLKKQSNIQIYENHTAVDLIIDKKTGDCLGASVFINDKNETEIFQSKITVLASGGAGKTYLYTSNPGVATGDGVAMAYRAGAKISNMEFVQFHPTCLYNPDAKSFLISEAVRGEGGILRLKNGETFMEKYSSLKELAPRDIVARAIDSRLKARGENFVYLDITAKSRDFLVKRFPNIYAKCLEYGIDISKDMIPVVPAAHFFCGGVTVDENGKTTIPNLYAIGETACSGVHGANRLASNSLLEGIVYAHRAFEDSQKLLNKNYTELDVKLLNNSRGQKDSTAFLQDWNELRRLTWNYLGISRSNERLGKAIKRIEILKEEIDEYFQHSAITVDIIEVRNIVAVAEMIARSASLRKESRGLHYNTDYPFTAPEAKDTVITAQQQ</sequence>
<dbReference type="Pfam" id="PF02910">
    <property type="entry name" value="Succ_DH_flav_C"/>
    <property type="match status" value="1"/>
</dbReference>
<dbReference type="NCBIfam" id="NF006567">
    <property type="entry name" value="PRK09077.1"/>
    <property type="match status" value="1"/>
</dbReference>
<dbReference type="SUPFAM" id="SSF51905">
    <property type="entry name" value="FAD/NAD(P)-binding domain"/>
    <property type="match status" value="1"/>
</dbReference>
<dbReference type="FunFam" id="1.20.58.100:FF:000002">
    <property type="entry name" value="L-aspartate oxidase"/>
    <property type="match status" value="1"/>
</dbReference>
<dbReference type="InterPro" id="IPR027477">
    <property type="entry name" value="Succ_DH/fumarate_Rdtase_cat_sf"/>
</dbReference>
<dbReference type="KEGG" id="epo:Epro_0748"/>
<gene>
    <name evidence="15" type="primary">nadB</name>
    <name evidence="15" type="ORF">Epro_0748</name>
</gene>
<dbReference type="UniPathway" id="UPA00253">
    <property type="reaction ID" value="UER00326"/>
</dbReference>
<comment type="catalytic activity">
    <reaction evidence="9">
        <text>L-aspartate + O2 = iminosuccinate + H2O2</text>
        <dbReference type="Rhea" id="RHEA:25876"/>
        <dbReference type="ChEBI" id="CHEBI:15379"/>
        <dbReference type="ChEBI" id="CHEBI:16240"/>
        <dbReference type="ChEBI" id="CHEBI:29991"/>
        <dbReference type="ChEBI" id="CHEBI:77875"/>
        <dbReference type="EC" id="1.4.3.16"/>
    </reaction>
    <physiologicalReaction direction="left-to-right" evidence="9">
        <dbReference type="Rhea" id="RHEA:25877"/>
    </physiologicalReaction>
</comment>
<keyword evidence="16" id="KW-1185">Reference proteome</keyword>
<evidence type="ECO:0000256" key="2">
    <source>
        <dbReference type="ARBA" id="ARBA00004950"/>
    </source>
</evidence>
<feature type="active site" description="Proton acceptor" evidence="11">
    <location>
        <position position="278"/>
    </location>
</feature>
<dbReference type="Pfam" id="PF00890">
    <property type="entry name" value="FAD_binding_2"/>
    <property type="match status" value="1"/>
</dbReference>
<dbReference type="GO" id="GO:0005737">
    <property type="term" value="C:cytoplasm"/>
    <property type="evidence" value="ECO:0007669"/>
    <property type="project" value="UniProtKB-SubCell"/>
</dbReference>
<dbReference type="PRINTS" id="PR00368">
    <property type="entry name" value="FADPNR"/>
</dbReference>
<keyword evidence="6 12" id="KW-0662">Pyridine nucleotide biosynthesis</keyword>
<evidence type="ECO:0000256" key="5">
    <source>
        <dbReference type="ARBA" id="ARBA00022630"/>
    </source>
</evidence>
<keyword evidence="5 12" id="KW-0285">Flavoprotein</keyword>
<dbReference type="NCBIfam" id="TIGR00551">
    <property type="entry name" value="nadB"/>
    <property type="match status" value="1"/>
</dbReference>
<dbReference type="InterPro" id="IPR036188">
    <property type="entry name" value="FAD/NAD-bd_sf"/>
</dbReference>
<dbReference type="Gene3D" id="1.20.58.100">
    <property type="entry name" value="Fumarate reductase/succinate dehydrogenase flavoprotein-like, C-terminal domain"/>
    <property type="match status" value="1"/>
</dbReference>
<comment type="similarity">
    <text evidence="3 12">Belongs to the FAD-dependent oxidoreductase 2 family. NadB subfamily.</text>
</comment>
<proteinExistence type="inferred from homology"/>
<dbReference type="STRING" id="1408281.Epro_0748"/>
<evidence type="ECO:0000259" key="14">
    <source>
        <dbReference type="Pfam" id="PF02910"/>
    </source>
</evidence>
<keyword evidence="8 12" id="KW-0560">Oxidoreductase</keyword>
<evidence type="ECO:0000256" key="6">
    <source>
        <dbReference type="ARBA" id="ARBA00022642"/>
    </source>
</evidence>
<dbReference type="Gene3D" id="3.50.50.60">
    <property type="entry name" value="FAD/NAD(P)-binding domain"/>
    <property type="match status" value="1"/>
</dbReference>
<dbReference type="SUPFAM" id="SSF56425">
    <property type="entry name" value="Succinate dehydrogenase/fumarate reductase flavoprotein, catalytic domain"/>
    <property type="match status" value="1"/>
</dbReference>
<dbReference type="InterPro" id="IPR015939">
    <property type="entry name" value="Fum_Rdtase/Succ_DH_flav-like_C"/>
</dbReference>
<evidence type="ECO:0000313" key="16">
    <source>
        <dbReference type="Proteomes" id="UP000035337"/>
    </source>
</evidence>
<dbReference type="RefSeq" id="WP_202812867.1">
    <property type="nucleotide sequence ID" value="NZ_CP009498.1"/>
</dbReference>
<dbReference type="Gene3D" id="3.90.700.10">
    <property type="entry name" value="Succinate dehydrogenase/fumarate reductase flavoprotein, catalytic domain"/>
    <property type="match status" value="1"/>
</dbReference>
<name>A0A0G3WJT3_9BACT</name>
<evidence type="ECO:0000256" key="7">
    <source>
        <dbReference type="ARBA" id="ARBA00022827"/>
    </source>
</evidence>
<comment type="cofactor">
    <cofactor evidence="1 12">
        <name>FAD</name>
        <dbReference type="ChEBI" id="CHEBI:57692"/>
    </cofactor>
</comment>
<reference evidence="15 16" key="1">
    <citation type="submission" date="2014-09" db="EMBL/GenBank/DDBJ databases">
        <title>Complete genome sequence of Endomicrobium proavitum.</title>
        <authorList>
            <person name="Zheng H."/>
        </authorList>
    </citation>
    <scope>NUCLEOTIDE SEQUENCE [LARGE SCALE GENOMIC DNA]</scope>
    <source>
        <strain evidence="15 16">Rsa215</strain>
    </source>
</reference>
<dbReference type="InterPro" id="IPR003953">
    <property type="entry name" value="FAD-dep_OxRdtase_2_FAD-bd"/>
</dbReference>
<evidence type="ECO:0000256" key="3">
    <source>
        <dbReference type="ARBA" id="ARBA00008562"/>
    </source>
</evidence>
<dbReference type="PRINTS" id="PR00411">
    <property type="entry name" value="PNDRDTASEI"/>
</dbReference>
<dbReference type="InterPro" id="IPR037099">
    <property type="entry name" value="Fum_R/Succ_DH_flav-like_C_sf"/>
</dbReference>
<evidence type="ECO:0000313" key="15">
    <source>
        <dbReference type="EMBL" id="AKL98127.1"/>
    </source>
</evidence>
<dbReference type="GO" id="GO:0008734">
    <property type="term" value="F:L-aspartate oxidase activity"/>
    <property type="evidence" value="ECO:0007669"/>
    <property type="project" value="UniProtKB-UniRule"/>
</dbReference>
<dbReference type="AlphaFoldDB" id="A0A0G3WJT3"/>
<evidence type="ECO:0000256" key="10">
    <source>
        <dbReference type="NCBIfam" id="TIGR00551"/>
    </source>
</evidence>
<keyword evidence="7 12" id="KW-0274">FAD</keyword>
<evidence type="ECO:0000256" key="12">
    <source>
        <dbReference type="RuleBase" id="RU362049"/>
    </source>
</evidence>
<dbReference type="PANTHER" id="PTHR42716">
    <property type="entry name" value="L-ASPARTATE OXIDASE"/>
    <property type="match status" value="1"/>
</dbReference>
<comment type="function">
    <text evidence="12">Catalyzes the oxidation of L-aspartate to iminoaspartate.</text>
</comment>
<dbReference type="SUPFAM" id="SSF46977">
    <property type="entry name" value="Succinate dehydrogenase/fumarate reductase flavoprotein C-terminal domain"/>
    <property type="match status" value="1"/>
</dbReference>
<dbReference type="EMBL" id="CP009498">
    <property type="protein sequence ID" value="AKL98127.1"/>
    <property type="molecule type" value="Genomic_DNA"/>
</dbReference>
<feature type="domain" description="FAD-dependent oxidoreductase 2 FAD-binding" evidence="13">
    <location>
        <begin position="5"/>
        <end position="380"/>
    </location>
</feature>
<dbReference type="PIRSF" id="PIRSF000171">
    <property type="entry name" value="SDHA_APRA_LASPO"/>
    <property type="match status" value="1"/>
</dbReference>
<dbReference type="EC" id="1.4.3.16" evidence="4 10"/>
<feature type="domain" description="Fumarate reductase/succinate dehydrogenase flavoprotein-like C-terminal" evidence="14">
    <location>
        <begin position="427"/>
        <end position="506"/>
    </location>
</feature>
<protein>
    <recommendedName>
        <fullName evidence="4 10">L-aspartate oxidase</fullName>
        <ecNumber evidence="4 10">1.4.3.16</ecNumber>
    </recommendedName>
</protein>
<evidence type="ECO:0000256" key="9">
    <source>
        <dbReference type="ARBA" id="ARBA00048305"/>
    </source>
</evidence>
<evidence type="ECO:0000256" key="1">
    <source>
        <dbReference type="ARBA" id="ARBA00001974"/>
    </source>
</evidence>
<dbReference type="PATRIC" id="fig|1408281.3.peg.766"/>
<dbReference type="FunFam" id="3.90.700.10:FF:000002">
    <property type="entry name" value="L-aspartate oxidase"/>
    <property type="match status" value="1"/>
</dbReference>
<dbReference type="GO" id="GO:0034628">
    <property type="term" value="P:'de novo' NAD+ biosynthetic process from L-aspartate"/>
    <property type="evidence" value="ECO:0007669"/>
    <property type="project" value="TreeGrafter"/>
</dbReference>
<dbReference type="Proteomes" id="UP000035337">
    <property type="component" value="Chromosome"/>
</dbReference>
<evidence type="ECO:0000256" key="8">
    <source>
        <dbReference type="ARBA" id="ARBA00023002"/>
    </source>
</evidence>
<comment type="pathway">
    <text evidence="2 12">Cofactor biosynthesis; NAD(+) biosynthesis; iminoaspartate from L-aspartate (oxidase route): step 1/1.</text>
</comment>
<evidence type="ECO:0000256" key="11">
    <source>
        <dbReference type="PIRSR" id="PIRSR000171-1"/>
    </source>
</evidence>
<evidence type="ECO:0000256" key="4">
    <source>
        <dbReference type="ARBA" id="ARBA00012173"/>
    </source>
</evidence>
<evidence type="ECO:0000259" key="13">
    <source>
        <dbReference type="Pfam" id="PF00890"/>
    </source>
</evidence>